<name>A0A1I1VY66_9GAMM</name>
<keyword evidence="4" id="KW-1185">Reference proteome</keyword>
<feature type="chain" id="PRO_5011452707" description="DUF4760 domain-containing protein" evidence="2">
    <location>
        <begin position="21"/>
        <end position="235"/>
    </location>
</feature>
<dbReference type="Proteomes" id="UP000198611">
    <property type="component" value="Unassembled WGS sequence"/>
</dbReference>
<feature type="transmembrane region" description="Helical" evidence="1">
    <location>
        <begin position="82"/>
        <end position="104"/>
    </location>
</feature>
<protein>
    <recommendedName>
        <fullName evidence="5">DUF4760 domain-containing protein</fullName>
    </recommendedName>
</protein>
<gene>
    <name evidence="3" type="ORF">SAMN05660831_02507</name>
</gene>
<evidence type="ECO:0000313" key="4">
    <source>
        <dbReference type="Proteomes" id="UP000198611"/>
    </source>
</evidence>
<keyword evidence="1" id="KW-1133">Transmembrane helix</keyword>
<dbReference type="AlphaFoldDB" id="A0A1I1VY66"/>
<accession>A0A1I1VY66</accession>
<sequence length="235" mass="26148">MIGKVYYVTFLWGISWCASAAEQDSGSAEAGAEVLSSLGTSGVVSVIGAVVSVAVLAVNLWRMRVERQRRNVDRGISVRDQFWVRTVIFPMCFEPLVEFIFGAMEEIDSIPELEKYAPTSGSASNYDLFLQDFQYEKGKISNRLFLVRLIDYNVYSEIAQELDVIEDEVSNFCWANSRNAGRAENGQESTPLAVQSNLASRLERMLSKLKQYQDGWACGEGARSVVSDRVLSNGP</sequence>
<organism evidence="3 4">
    <name type="scientific">Thiohalospira halophila DSM 15071</name>
    <dbReference type="NCBI Taxonomy" id="1123397"/>
    <lineage>
        <taxon>Bacteria</taxon>
        <taxon>Pseudomonadati</taxon>
        <taxon>Pseudomonadota</taxon>
        <taxon>Gammaproteobacteria</taxon>
        <taxon>Thiohalospirales</taxon>
        <taxon>Thiohalospiraceae</taxon>
        <taxon>Thiohalospira</taxon>
    </lineage>
</organism>
<keyword evidence="1" id="KW-0472">Membrane</keyword>
<dbReference type="RefSeq" id="WP_143613278.1">
    <property type="nucleotide sequence ID" value="NZ_FOMJ01000011.1"/>
</dbReference>
<reference evidence="3 4" key="1">
    <citation type="submission" date="2016-10" db="EMBL/GenBank/DDBJ databases">
        <authorList>
            <person name="de Groot N.N."/>
        </authorList>
    </citation>
    <scope>NUCLEOTIDE SEQUENCE [LARGE SCALE GENOMIC DNA]</scope>
    <source>
        <strain evidence="3 4">HL3</strain>
    </source>
</reference>
<feature type="signal peptide" evidence="2">
    <location>
        <begin position="1"/>
        <end position="20"/>
    </location>
</feature>
<evidence type="ECO:0000313" key="3">
    <source>
        <dbReference type="EMBL" id="SFD87844.1"/>
    </source>
</evidence>
<dbReference type="EMBL" id="FOMJ01000011">
    <property type="protein sequence ID" value="SFD87844.1"/>
    <property type="molecule type" value="Genomic_DNA"/>
</dbReference>
<keyword evidence="1" id="KW-0812">Transmembrane</keyword>
<evidence type="ECO:0000256" key="1">
    <source>
        <dbReference type="SAM" id="Phobius"/>
    </source>
</evidence>
<proteinExistence type="predicted"/>
<feature type="transmembrane region" description="Helical" evidence="1">
    <location>
        <begin position="40"/>
        <end position="61"/>
    </location>
</feature>
<keyword evidence="2" id="KW-0732">Signal</keyword>
<evidence type="ECO:0008006" key="5">
    <source>
        <dbReference type="Google" id="ProtNLM"/>
    </source>
</evidence>
<evidence type="ECO:0000256" key="2">
    <source>
        <dbReference type="SAM" id="SignalP"/>
    </source>
</evidence>